<accession>A0A1X7H0S4</accession>
<dbReference type="RefSeq" id="WP_085230303.1">
    <property type="nucleotide sequence ID" value="NZ_BSQD01000018.1"/>
</dbReference>
<evidence type="ECO:0000313" key="2">
    <source>
        <dbReference type="Proteomes" id="UP000192911"/>
    </source>
</evidence>
<evidence type="ECO:0000313" key="1">
    <source>
        <dbReference type="EMBL" id="SMF77838.1"/>
    </source>
</evidence>
<sequence length="146" mass="14975">MARFDGPRLQKTGSLLGLLAILLVTLAPVVSQMLAAQAREVVSGHPGATAAAVCTARADATVGGREPGHAAHAALHLGACIYCGLLFHLPVLPGIGRTFAAGDSCAPLAIVRTDERRAPAQRFPAGKPRAPPASFRSFLPAPIARA</sequence>
<dbReference type="Pfam" id="PF11162">
    <property type="entry name" value="DUF2946"/>
    <property type="match status" value="1"/>
</dbReference>
<dbReference type="InterPro" id="IPR021333">
    <property type="entry name" value="DUF2946"/>
</dbReference>
<dbReference type="GeneID" id="95550936"/>
<evidence type="ECO:0008006" key="3">
    <source>
        <dbReference type="Google" id="ProtNLM"/>
    </source>
</evidence>
<dbReference type="EMBL" id="FXAH01000020">
    <property type="protein sequence ID" value="SMF77838.1"/>
    <property type="molecule type" value="Genomic_DNA"/>
</dbReference>
<name>A0A1X7H0S4_TRICW</name>
<protein>
    <recommendedName>
        <fullName evidence="3">DUF2946 domain-containing protein</fullName>
    </recommendedName>
</protein>
<gene>
    <name evidence="1" type="ORF">SAMN06295900_12020</name>
</gene>
<organism evidence="1 2">
    <name type="scientific">Trinickia caryophylli</name>
    <name type="common">Paraburkholderia caryophylli</name>
    <dbReference type="NCBI Taxonomy" id="28094"/>
    <lineage>
        <taxon>Bacteria</taxon>
        <taxon>Pseudomonadati</taxon>
        <taxon>Pseudomonadota</taxon>
        <taxon>Betaproteobacteria</taxon>
        <taxon>Burkholderiales</taxon>
        <taxon>Burkholderiaceae</taxon>
        <taxon>Trinickia</taxon>
    </lineage>
</organism>
<dbReference type="Proteomes" id="UP000192911">
    <property type="component" value="Unassembled WGS sequence"/>
</dbReference>
<dbReference type="OrthoDB" id="8538365at2"/>
<keyword evidence="2" id="KW-1185">Reference proteome</keyword>
<dbReference type="AlphaFoldDB" id="A0A1X7H0S4"/>
<dbReference type="STRING" id="28094.SAMN06295900_12020"/>
<reference evidence="2" key="1">
    <citation type="submission" date="2017-04" db="EMBL/GenBank/DDBJ databases">
        <authorList>
            <person name="Varghese N."/>
            <person name="Submissions S."/>
        </authorList>
    </citation>
    <scope>NUCLEOTIDE SEQUENCE [LARGE SCALE GENOMIC DNA]</scope>
    <source>
        <strain evidence="2">Ballard 720</strain>
    </source>
</reference>
<proteinExistence type="predicted"/>